<sequence>MGNSFGCSASGERLISAARDGDLVEARMLLQFNPCLARYSTFGGLNSPLHFAAAKGHNEIVMLLLEHGADVNSRNYCGQTALMHACRYGHWEVVQTLLLFRSNVTRADYLSGKTALHFAAFNGHVRCIRLVVADFVPSAPYETITSMSDGDKNSSSLSSLSKFVNKAADGGITALHMAALNGYFDCVQLLLDLHANLSAVTFHYGTSMDLIGAGSTPLHYAACGGNLKCCQILLARGASQMTLNCNGWLPLDVARIWGRHWLEPWLEPNSELALPTFPLSKFLSLPLMSILNIARECGLQSSTVPSDDSDTCAVCLEKACTVAAEGCAHELCIKCALYLCSTSNITSEMIGPPGSIPCPLCRHGIISFVKLPGSPAKELKLNLALGLCTPCMLQTCDPNPQTASSRSDFRKTRIPSVSSDLLCPVSCSPFPSVAIPSCTCNDDPCPSLETPDAETQDQHSPRHSQSVSDEQDTMEGPRIEKTTCSSMFWNRRSCHREHQCKSEINAYVIYDISKSRRENFNVRVDFALFALDSDTAGAKMENDFLLHKHRSDRRKLLEFIISAGLVGEVRTPPGAVEWRDVDLDTVSIDYVLECVKHGGALDLSEGTKRYFYERDFPIVINSQSGSSYFLLTEAELSVVEELVISGDEDVVGCSIPTVAPRGIMKDADTLSLGLPILSTGLSDDDLRETAYEVLVASVAFSGGQILAVEGKKKEKKTKFLTRLRSKRESLQPQPQSADSRAELLDIIRIQMEISEAMDACIRQGLIQFGSRSMSGQIGIPEISLELLSATCKSDFSNERSYMQWHKRKVKVLEELLYNSAVIPEGQTKLRCYLSKLKNIEEWAARMTPSECAEVLKSIRKLSMKLSSMPSKFGIPGETYFWTACYSLNVKLYEKLLFSVFDILEEGQLVEEAEEILRILKSTWFILGITQKMHDTLYGWVLFRQFVGTGETTLLEHAILEIQKVALSEDCDGNEGAYMKSLVCSVGAKEDNMKSSLMDAVFLSMSSWCDYQLQDYHLHFTKDSISFGKVLTLVVLARRHTADQCGETELNKHMGGAEMDSEHIKGYVVRSMKAVYKRVLDILDVKSEVEKRHHLAVLADEVKLIVQRESTIFSPELCRWCPEAGILPLMLLHRYYGERLKPFLKEVTHLSADVRSVLPAADTLDNELIQLLHTMSGEDTVSKNLHSYQVGEISAPVILQWVNAQHDKILEWTERAFHLEDWEPLSSQQRQAASIIEIFRIIEETVEQFFNLNLPMDVIHLQSLLLGIYQGLEAYLLKLVDQLADKNHLYPSAPALTRYKESGNLFIKKKPIDCTFLEDKVLNQLNELTTSKLCVRLNTLHYIQNQIRTLEGTIRKCWMLVRPCVNLELRNEQSLGVLKEKIPTFNGSVDELFTPFDSIKRMTDGAINEICDFIGTRIVFWDLRDLFLFSLYRGNVESSRLERNLPQLDAALDHVCDLIVESLRDAVALSICRASWEGFVWVLLDGGPSRAFSDTDITMMQEDLSILKDFFVANGQGLPRAVVEQEAKLAQQILNLYGLETDTIVGMLMSASEQISTGLISRKPGGTCADDADTLLRVLCHKKDEEASKFLKMHYQLPKSSDYEDLPGKESAPISPLISDLLKRSSSFQWSAQSKRSLKSMKKKFQEATYEIKYATK</sequence>
<accession>A0ACC2LJQ7</accession>
<comment type="caution">
    <text evidence="1">The sequence shown here is derived from an EMBL/GenBank/DDBJ whole genome shotgun (WGS) entry which is preliminary data.</text>
</comment>
<organism evidence="1 2">
    <name type="scientific">Persea americana</name>
    <name type="common">Avocado</name>
    <dbReference type="NCBI Taxonomy" id="3435"/>
    <lineage>
        <taxon>Eukaryota</taxon>
        <taxon>Viridiplantae</taxon>
        <taxon>Streptophyta</taxon>
        <taxon>Embryophyta</taxon>
        <taxon>Tracheophyta</taxon>
        <taxon>Spermatophyta</taxon>
        <taxon>Magnoliopsida</taxon>
        <taxon>Magnoliidae</taxon>
        <taxon>Laurales</taxon>
        <taxon>Lauraceae</taxon>
        <taxon>Persea</taxon>
    </lineage>
</organism>
<proteinExistence type="predicted"/>
<evidence type="ECO:0000313" key="2">
    <source>
        <dbReference type="Proteomes" id="UP001234297"/>
    </source>
</evidence>
<gene>
    <name evidence="1" type="ORF">MRB53_026975</name>
</gene>
<evidence type="ECO:0000313" key="1">
    <source>
        <dbReference type="EMBL" id="KAJ8633639.1"/>
    </source>
</evidence>
<keyword evidence="2" id="KW-1185">Reference proteome</keyword>
<dbReference type="EMBL" id="CM056816">
    <property type="protein sequence ID" value="KAJ8633639.1"/>
    <property type="molecule type" value="Genomic_DNA"/>
</dbReference>
<dbReference type="Proteomes" id="UP001234297">
    <property type="component" value="Chromosome 8"/>
</dbReference>
<reference evidence="1 2" key="1">
    <citation type="journal article" date="2022" name="Hortic Res">
        <title>A haplotype resolved chromosomal level avocado genome allows analysis of novel avocado genes.</title>
        <authorList>
            <person name="Nath O."/>
            <person name="Fletcher S.J."/>
            <person name="Hayward A."/>
            <person name="Shaw L.M."/>
            <person name="Masouleh A.K."/>
            <person name="Furtado A."/>
            <person name="Henry R.J."/>
            <person name="Mitter N."/>
        </authorList>
    </citation>
    <scope>NUCLEOTIDE SEQUENCE [LARGE SCALE GENOMIC DNA]</scope>
    <source>
        <strain evidence="2">cv. Hass</strain>
    </source>
</reference>
<name>A0ACC2LJQ7_PERAE</name>
<protein>
    <submittedName>
        <fullName evidence="1">Uncharacterized protein</fullName>
    </submittedName>
</protein>